<accession>A0AA36DYB2</accession>
<dbReference type="EMBL" id="OX465079">
    <property type="protein sequence ID" value="CAI9275951.1"/>
    <property type="molecule type" value="Genomic_DNA"/>
</dbReference>
<protein>
    <submittedName>
        <fullName evidence="1">Uncharacterized protein</fullName>
    </submittedName>
</protein>
<sequence>MDYEAYNSMGEVTPIEEEEPVASPLLTYYYLGSGIPCNRRYVQKTLPTCGGIKKKKPRMRVHSFRNLTRNIHPYHDAFVKPAPYLILEASWKCLGVKPPTSTEEDMVSYLFDRTMRLSHKVESMGGEIHTIGGNGALRAKQIEDM</sequence>
<name>A0AA36DYB2_LACSI</name>
<evidence type="ECO:0000313" key="2">
    <source>
        <dbReference type="Proteomes" id="UP001177003"/>
    </source>
</evidence>
<keyword evidence="2" id="KW-1185">Reference proteome</keyword>
<organism evidence="1 2">
    <name type="scientific">Lactuca saligna</name>
    <name type="common">Willowleaf lettuce</name>
    <dbReference type="NCBI Taxonomy" id="75948"/>
    <lineage>
        <taxon>Eukaryota</taxon>
        <taxon>Viridiplantae</taxon>
        <taxon>Streptophyta</taxon>
        <taxon>Embryophyta</taxon>
        <taxon>Tracheophyta</taxon>
        <taxon>Spermatophyta</taxon>
        <taxon>Magnoliopsida</taxon>
        <taxon>eudicotyledons</taxon>
        <taxon>Gunneridae</taxon>
        <taxon>Pentapetalae</taxon>
        <taxon>asterids</taxon>
        <taxon>campanulids</taxon>
        <taxon>Asterales</taxon>
        <taxon>Asteraceae</taxon>
        <taxon>Cichorioideae</taxon>
        <taxon>Cichorieae</taxon>
        <taxon>Lactucinae</taxon>
        <taxon>Lactuca</taxon>
    </lineage>
</organism>
<reference evidence="1" key="1">
    <citation type="submission" date="2023-04" db="EMBL/GenBank/DDBJ databases">
        <authorList>
            <person name="Vijverberg K."/>
            <person name="Xiong W."/>
            <person name="Schranz E."/>
        </authorList>
    </citation>
    <scope>NUCLEOTIDE SEQUENCE</scope>
</reference>
<dbReference type="Proteomes" id="UP001177003">
    <property type="component" value="Chromosome 3"/>
</dbReference>
<gene>
    <name evidence="1" type="ORF">LSALG_LOCUS15969</name>
</gene>
<proteinExistence type="predicted"/>
<evidence type="ECO:0000313" key="1">
    <source>
        <dbReference type="EMBL" id="CAI9275951.1"/>
    </source>
</evidence>
<dbReference type="AlphaFoldDB" id="A0AA36DYB2"/>